<comment type="caution">
    <text evidence="3">The sequence shown here is derived from an EMBL/GenBank/DDBJ whole genome shotgun (WGS) entry which is preliminary data.</text>
</comment>
<dbReference type="EMBL" id="JACAZI010000010">
    <property type="protein sequence ID" value="KAF7350495.1"/>
    <property type="molecule type" value="Genomic_DNA"/>
</dbReference>
<dbReference type="PANTHER" id="PTHR21661">
    <property type="entry name" value="EPOXIDE HYDROLASE 1-RELATED"/>
    <property type="match status" value="1"/>
</dbReference>
<dbReference type="AlphaFoldDB" id="A0A8H6Y2D7"/>
<dbReference type="Proteomes" id="UP000620124">
    <property type="component" value="Unassembled WGS sequence"/>
</dbReference>
<name>A0A8H6Y2D7_9AGAR</name>
<protein>
    <submittedName>
        <fullName evidence="3">Epoxide hydrolase</fullName>
    </submittedName>
</protein>
<accession>A0A8H6Y2D7</accession>
<proteinExistence type="inferred from homology"/>
<evidence type="ECO:0000256" key="1">
    <source>
        <dbReference type="ARBA" id="ARBA00010088"/>
    </source>
</evidence>
<keyword evidence="4" id="KW-1185">Reference proteome</keyword>
<dbReference type="Gene3D" id="3.40.50.1820">
    <property type="entry name" value="alpha/beta hydrolase"/>
    <property type="match status" value="1"/>
</dbReference>
<evidence type="ECO:0000313" key="3">
    <source>
        <dbReference type="EMBL" id="KAF7350495.1"/>
    </source>
</evidence>
<dbReference type="InterPro" id="IPR029058">
    <property type="entry name" value="AB_hydrolase_fold"/>
</dbReference>
<dbReference type="OrthoDB" id="7130006at2759"/>
<dbReference type="GO" id="GO:0097176">
    <property type="term" value="P:epoxide metabolic process"/>
    <property type="evidence" value="ECO:0007669"/>
    <property type="project" value="TreeGrafter"/>
</dbReference>
<organism evidence="3 4">
    <name type="scientific">Mycena venus</name>
    <dbReference type="NCBI Taxonomy" id="2733690"/>
    <lineage>
        <taxon>Eukaryota</taxon>
        <taxon>Fungi</taxon>
        <taxon>Dikarya</taxon>
        <taxon>Basidiomycota</taxon>
        <taxon>Agaricomycotina</taxon>
        <taxon>Agaricomycetes</taxon>
        <taxon>Agaricomycetidae</taxon>
        <taxon>Agaricales</taxon>
        <taxon>Marasmiineae</taxon>
        <taxon>Mycenaceae</taxon>
        <taxon>Mycena</taxon>
    </lineage>
</organism>
<dbReference type="SUPFAM" id="SSF53474">
    <property type="entry name" value="alpha/beta-Hydrolases"/>
    <property type="match status" value="1"/>
</dbReference>
<gene>
    <name evidence="3" type="ORF">MVEN_01355100</name>
</gene>
<evidence type="ECO:0000256" key="2">
    <source>
        <dbReference type="ARBA" id="ARBA00022801"/>
    </source>
</evidence>
<sequence length="98" mass="11268">MGGGYFRQQMTQPQTLGYSFADSPAGLLGWIYEELMVQMNAYAWDYEVLTWISIYWFSRGGPTVSLSIYFEVDIHEAFPTSELRPIILLGLSRFPKDT</sequence>
<reference evidence="3" key="1">
    <citation type="submission" date="2020-05" db="EMBL/GenBank/DDBJ databases">
        <title>Mycena genomes resolve the evolution of fungal bioluminescence.</title>
        <authorList>
            <person name="Tsai I.J."/>
        </authorList>
    </citation>
    <scope>NUCLEOTIDE SEQUENCE</scope>
    <source>
        <strain evidence="3">CCC161011</strain>
    </source>
</reference>
<comment type="similarity">
    <text evidence="1">Belongs to the peptidase S33 family.</text>
</comment>
<dbReference type="PANTHER" id="PTHR21661:SF35">
    <property type="entry name" value="EPOXIDE HYDROLASE"/>
    <property type="match status" value="1"/>
</dbReference>
<dbReference type="GO" id="GO:0004301">
    <property type="term" value="F:epoxide hydrolase activity"/>
    <property type="evidence" value="ECO:0007669"/>
    <property type="project" value="TreeGrafter"/>
</dbReference>
<keyword evidence="2 3" id="KW-0378">Hydrolase</keyword>
<evidence type="ECO:0000313" key="4">
    <source>
        <dbReference type="Proteomes" id="UP000620124"/>
    </source>
</evidence>